<accession>A0A917EDG2</accession>
<keyword evidence="3" id="KW-0028">Amino-acid biosynthesis</keyword>
<dbReference type="Proteomes" id="UP000644699">
    <property type="component" value="Unassembled WGS sequence"/>
</dbReference>
<reference evidence="5" key="1">
    <citation type="journal article" date="2014" name="Int. J. Syst. Evol. Microbiol.">
        <title>Complete genome sequence of Corynebacterium casei LMG S-19264T (=DSM 44701T), isolated from a smear-ripened cheese.</title>
        <authorList>
            <consortium name="US DOE Joint Genome Institute (JGI-PGF)"/>
            <person name="Walter F."/>
            <person name="Albersmeier A."/>
            <person name="Kalinowski J."/>
            <person name="Ruckert C."/>
        </authorList>
    </citation>
    <scope>NUCLEOTIDE SEQUENCE</scope>
    <source>
        <strain evidence="5">CGMCC 1.15367</strain>
    </source>
</reference>
<dbReference type="GO" id="GO:0005829">
    <property type="term" value="C:cytosol"/>
    <property type="evidence" value="ECO:0007669"/>
    <property type="project" value="TreeGrafter"/>
</dbReference>
<evidence type="ECO:0000259" key="4">
    <source>
        <dbReference type="Pfam" id="PF08501"/>
    </source>
</evidence>
<dbReference type="CDD" id="cd01065">
    <property type="entry name" value="NAD_bind_Shikimate_DH"/>
    <property type="match status" value="1"/>
</dbReference>
<dbReference type="GO" id="GO:0019632">
    <property type="term" value="P:shikimate metabolic process"/>
    <property type="evidence" value="ECO:0007669"/>
    <property type="project" value="TreeGrafter"/>
</dbReference>
<dbReference type="InterPro" id="IPR013708">
    <property type="entry name" value="Shikimate_DH-bd_N"/>
</dbReference>
<dbReference type="InterPro" id="IPR022893">
    <property type="entry name" value="Shikimate_DH_fam"/>
</dbReference>
<sequence>MNPMRGSGKADVFYMLAHPVGHAKSPGIFNEIFEEKGLDSLMVPVSCKPEDFEAFWAGVTATENVRGVIVSVPYKTAVYKKCASAHDRAARVESANSVRRLPDGTWYAENFDGVGFVDALKDGGHPIAGKRVLLVGAGGAGASLAYCLAEEGAIEIRLADVDRERAERLAALVAKAFPACTVRVGEPDPTGMELVVNATPMGLKPTDPLPLDTAKLTADMTVMDIIMEPAETPLLKAAREAGCKVQAGRPMMDFQVKGMSEFFDIERKDRLNG</sequence>
<dbReference type="PANTHER" id="PTHR21089:SF1">
    <property type="entry name" value="BIFUNCTIONAL 3-DEHYDROQUINATE DEHYDRATASE_SHIKIMATE DEHYDROGENASE, CHLOROPLASTIC"/>
    <property type="match status" value="1"/>
</dbReference>
<dbReference type="Gene3D" id="3.40.50.720">
    <property type="entry name" value="NAD(P)-binding Rossmann-like Domain"/>
    <property type="match status" value="1"/>
</dbReference>
<feature type="domain" description="Shikimate dehydrogenase substrate binding N-terminal" evidence="4">
    <location>
        <begin position="16"/>
        <end position="98"/>
    </location>
</feature>
<dbReference type="Pfam" id="PF08501">
    <property type="entry name" value="Shikimate_dh_N"/>
    <property type="match status" value="1"/>
</dbReference>
<evidence type="ECO:0000256" key="2">
    <source>
        <dbReference type="ARBA" id="ARBA00023002"/>
    </source>
</evidence>
<dbReference type="SUPFAM" id="SSF51735">
    <property type="entry name" value="NAD(P)-binding Rossmann-fold domains"/>
    <property type="match status" value="1"/>
</dbReference>
<comment type="pathway">
    <text evidence="1">Metabolic intermediate biosynthesis; chorismate biosynthesis; chorismate from D-erythrose 4-phosphate and phosphoenolpyruvate: step 4/7.</text>
</comment>
<proteinExistence type="predicted"/>
<evidence type="ECO:0000256" key="3">
    <source>
        <dbReference type="ARBA" id="ARBA00023141"/>
    </source>
</evidence>
<dbReference type="InterPro" id="IPR036291">
    <property type="entry name" value="NAD(P)-bd_dom_sf"/>
</dbReference>
<keyword evidence="2" id="KW-0560">Oxidoreductase</keyword>
<dbReference type="AlphaFoldDB" id="A0A917EDG2"/>
<organism evidence="5 6">
    <name type="scientific">Aureimonas endophytica</name>
    <dbReference type="NCBI Taxonomy" id="2027858"/>
    <lineage>
        <taxon>Bacteria</taxon>
        <taxon>Pseudomonadati</taxon>
        <taxon>Pseudomonadota</taxon>
        <taxon>Alphaproteobacteria</taxon>
        <taxon>Hyphomicrobiales</taxon>
        <taxon>Aurantimonadaceae</taxon>
        <taxon>Aureimonas</taxon>
    </lineage>
</organism>
<evidence type="ECO:0000256" key="1">
    <source>
        <dbReference type="ARBA" id="ARBA00004871"/>
    </source>
</evidence>
<comment type="caution">
    <text evidence="5">The sequence shown here is derived from an EMBL/GenBank/DDBJ whole genome shotgun (WGS) entry which is preliminary data.</text>
</comment>
<protein>
    <submittedName>
        <fullName evidence="5">Shikimate dehydrogenase</fullName>
    </submittedName>
</protein>
<dbReference type="GO" id="GO:0004764">
    <property type="term" value="F:shikimate 3-dehydrogenase (NADP+) activity"/>
    <property type="evidence" value="ECO:0007669"/>
    <property type="project" value="InterPro"/>
</dbReference>
<dbReference type="EMBL" id="BMIQ01000016">
    <property type="protein sequence ID" value="GGE25008.1"/>
    <property type="molecule type" value="Genomic_DNA"/>
</dbReference>
<dbReference type="SUPFAM" id="SSF53223">
    <property type="entry name" value="Aminoacid dehydrogenase-like, N-terminal domain"/>
    <property type="match status" value="1"/>
</dbReference>
<dbReference type="GO" id="GO:0009423">
    <property type="term" value="P:chorismate biosynthetic process"/>
    <property type="evidence" value="ECO:0007669"/>
    <property type="project" value="TreeGrafter"/>
</dbReference>
<evidence type="ECO:0000313" key="5">
    <source>
        <dbReference type="EMBL" id="GGE25008.1"/>
    </source>
</evidence>
<name>A0A917EDG2_9HYPH</name>
<evidence type="ECO:0000313" key="6">
    <source>
        <dbReference type="Proteomes" id="UP000644699"/>
    </source>
</evidence>
<dbReference type="InterPro" id="IPR046346">
    <property type="entry name" value="Aminoacid_DH-like_N_sf"/>
</dbReference>
<dbReference type="PANTHER" id="PTHR21089">
    <property type="entry name" value="SHIKIMATE DEHYDROGENASE"/>
    <property type="match status" value="1"/>
</dbReference>
<keyword evidence="6" id="KW-1185">Reference proteome</keyword>
<dbReference type="GO" id="GO:0009073">
    <property type="term" value="P:aromatic amino acid family biosynthetic process"/>
    <property type="evidence" value="ECO:0007669"/>
    <property type="project" value="UniProtKB-KW"/>
</dbReference>
<dbReference type="GO" id="GO:0050661">
    <property type="term" value="F:NADP binding"/>
    <property type="evidence" value="ECO:0007669"/>
    <property type="project" value="TreeGrafter"/>
</dbReference>
<dbReference type="Gene3D" id="3.40.50.10860">
    <property type="entry name" value="Leucine Dehydrogenase, chain A, domain 1"/>
    <property type="match status" value="1"/>
</dbReference>
<keyword evidence="3" id="KW-0057">Aromatic amino acid biosynthesis</keyword>
<reference evidence="5" key="2">
    <citation type="submission" date="2020-09" db="EMBL/GenBank/DDBJ databases">
        <authorList>
            <person name="Sun Q."/>
            <person name="Zhou Y."/>
        </authorList>
    </citation>
    <scope>NUCLEOTIDE SEQUENCE</scope>
    <source>
        <strain evidence="5">CGMCC 1.15367</strain>
    </source>
</reference>
<gene>
    <name evidence="5" type="ORF">GCM10011390_50530</name>
</gene>